<feature type="transmembrane region" description="Helical" evidence="1">
    <location>
        <begin position="209"/>
        <end position="229"/>
    </location>
</feature>
<keyword evidence="1" id="KW-0812">Transmembrane</keyword>
<name>A0ABV6GEI3_9BACI</name>
<keyword evidence="1" id="KW-0472">Membrane</keyword>
<dbReference type="EMBL" id="JBHLVO010000007">
    <property type="protein sequence ID" value="MFC0271994.1"/>
    <property type="molecule type" value="Genomic_DNA"/>
</dbReference>
<keyword evidence="1" id="KW-1133">Transmembrane helix</keyword>
<organism evidence="3 4">
    <name type="scientific">Metabacillus herbersteinensis</name>
    <dbReference type="NCBI Taxonomy" id="283816"/>
    <lineage>
        <taxon>Bacteria</taxon>
        <taxon>Bacillati</taxon>
        <taxon>Bacillota</taxon>
        <taxon>Bacilli</taxon>
        <taxon>Bacillales</taxon>
        <taxon>Bacillaceae</taxon>
        <taxon>Metabacillus</taxon>
    </lineage>
</organism>
<proteinExistence type="predicted"/>
<dbReference type="InterPro" id="IPR018728">
    <property type="entry name" value="DUF2268"/>
</dbReference>
<sequence>MIRTDKWLESDSETNSICKRLKSYFNGLNEKDILNMLHSYGMSKKVEASSEMIENFNKEEFWKIVQKEEKKLRKEWAGPDVPIFILPCDERNTKIQREYKGRSGLAFKDKLFLFLSPNVKAIDIQSLFTHEYHHVCRLAKVQKAEKEFTILDTIIMEGLAENAVRERLGEDHVSSWTAKHTEKQAHLFLKTIIYPNRTMKRNDSQFTQLMYGTGFYPSMLGYFVGYHIVKSYIDSTRKRAKELISTESEEFFKSFD</sequence>
<comment type="caution">
    <text evidence="3">The sequence shown here is derived from an EMBL/GenBank/DDBJ whole genome shotgun (WGS) entry which is preliminary data.</text>
</comment>
<evidence type="ECO:0000259" key="2">
    <source>
        <dbReference type="Pfam" id="PF10026"/>
    </source>
</evidence>
<keyword evidence="4" id="KW-1185">Reference proteome</keyword>
<protein>
    <submittedName>
        <fullName evidence="3">DUF2268 domain-containing protein</fullName>
    </submittedName>
</protein>
<dbReference type="Proteomes" id="UP001589854">
    <property type="component" value="Unassembled WGS sequence"/>
</dbReference>
<evidence type="ECO:0000313" key="4">
    <source>
        <dbReference type="Proteomes" id="UP001589854"/>
    </source>
</evidence>
<dbReference type="Pfam" id="PF10026">
    <property type="entry name" value="DUF2268"/>
    <property type="match status" value="1"/>
</dbReference>
<evidence type="ECO:0000256" key="1">
    <source>
        <dbReference type="SAM" id="Phobius"/>
    </source>
</evidence>
<evidence type="ECO:0000313" key="3">
    <source>
        <dbReference type="EMBL" id="MFC0271994.1"/>
    </source>
</evidence>
<accession>A0ABV6GEI3</accession>
<feature type="domain" description="DUF2268" evidence="2">
    <location>
        <begin position="61"/>
        <end position="252"/>
    </location>
</feature>
<reference evidence="3 4" key="1">
    <citation type="submission" date="2024-09" db="EMBL/GenBank/DDBJ databases">
        <authorList>
            <person name="Sun Q."/>
            <person name="Mori K."/>
        </authorList>
    </citation>
    <scope>NUCLEOTIDE SEQUENCE [LARGE SCALE GENOMIC DNA]</scope>
    <source>
        <strain evidence="3 4">CCM 7228</strain>
    </source>
</reference>
<gene>
    <name evidence="3" type="ORF">ACFFIX_11075</name>
</gene>